<evidence type="ECO:0000256" key="1">
    <source>
        <dbReference type="ARBA" id="ARBA00008210"/>
    </source>
</evidence>
<evidence type="ECO:0000313" key="5">
    <source>
        <dbReference type="Proteomes" id="UP001341281"/>
    </source>
</evidence>
<keyword evidence="2" id="KW-0646">Protease inhibitor</keyword>
<dbReference type="InterPro" id="IPR000864">
    <property type="entry name" value="Prot_inh_pot1"/>
</dbReference>
<protein>
    <submittedName>
        <fullName evidence="4">Uncharacterized protein</fullName>
    </submittedName>
</protein>
<dbReference type="EMBL" id="CP144754">
    <property type="protein sequence ID" value="WVZ95861.1"/>
    <property type="molecule type" value="Genomic_DNA"/>
</dbReference>
<dbReference type="Gene3D" id="3.30.10.10">
    <property type="entry name" value="Trypsin Inhibitor V, subunit A"/>
    <property type="match status" value="2"/>
</dbReference>
<dbReference type="Pfam" id="PF00280">
    <property type="entry name" value="potato_inhibit"/>
    <property type="match status" value="2"/>
</dbReference>
<dbReference type="GO" id="GO:0004867">
    <property type="term" value="F:serine-type endopeptidase inhibitor activity"/>
    <property type="evidence" value="ECO:0007669"/>
    <property type="project" value="UniProtKB-KW"/>
</dbReference>
<dbReference type="GO" id="GO:0009611">
    <property type="term" value="P:response to wounding"/>
    <property type="evidence" value="ECO:0007669"/>
    <property type="project" value="InterPro"/>
</dbReference>
<dbReference type="SUPFAM" id="SSF54654">
    <property type="entry name" value="CI-2 family of serine protease inhibitors"/>
    <property type="match status" value="2"/>
</dbReference>
<dbReference type="InterPro" id="IPR036354">
    <property type="entry name" value="Prot_inh_pot1_sf"/>
</dbReference>
<dbReference type="PROSITE" id="PS00285">
    <property type="entry name" value="POTATO_INHIBITOR"/>
    <property type="match status" value="2"/>
</dbReference>
<dbReference type="PANTHER" id="PTHR33091">
    <property type="entry name" value="PROTEIN, PUTATIVE, EXPRESSED-RELATED"/>
    <property type="match status" value="1"/>
</dbReference>
<dbReference type="PRINTS" id="PR00292">
    <property type="entry name" value="POTATOINHBTR"/>
</dbReference>
<name>A0AAQ3XFE5_PASNO</name>
<proteinExistence type="inferred from homology"/>
<reference evidence="4 5" key="1">
    <citation type="submission" date="2024-02" db="EMBL/GenBank/DDBJ databases">
        <title>High-quality chromosome-scale genome assembly of Pensacola bahiagrass (Paspalum notatum Flugge var. saurae).</title>
        <authorList>
            <person name="Vega J.M."/>
            <person name="Podio M."/>
            <person name="Orjuela J."/>
            <person name="Siena L.A."/>
            <person name="Pessino S.C."/>
            <person name="Combes M.C."/>
            <person name="Mariac C."/>
            <person name="Albertini E."/>
            <person name="Pupilli F."/>
            <person name="Ortiz J.P.A."/>
            <person name="Leblanc O."/>
        </authorList>
    </citation>
    <scope>NUCLEOTIDE SEQUENCE [LARGE SCALE GENOMIC DNA]</scope>
    <source>
        <strain evidence="4">R1</strain>
        <tissue evidence="4">Leaf</tissue>
    </source>
</reference>
<keyword evidence="3" id="KW-0722">Serine protease inhibitor</keyword>
<gene>
    <name evidence="4" type="ORF">U9M48_041572</name>
</gene>
<evidence type="ECO:0000313" key="4">
    <source>
        <dbReference type="EMBL" id="WVZ95861.1"/>
    </source>
</evidence>
<dbReference type="AlphaFoldDB" id="A0AAQ3XFE5"/>
<dbReference type="PANTHER" id="PTHR33091:SF38">
    <property type="entry name" value="OS12G0437800 PROTEIN"/>
    <property type="match status" value="1"/>
</dbReference>
<sequence length="162" mass="18153">MKENSTFFKILGRASALDRFITEDELLRSAGHHRRREEERSWPEVVGLPAEEAKKIILKDTPGANVVVMPSGSPATMDLRTDRVRVFVNTVAQTPTTSWPELVGLSVEEAKEVILQEKPDADIVVLPAGSPTTRDFRPNRVRIFVDTVAQPPHLCLYSEYTV</sequence>
<keyword evidence="5" id="KW-1185">Reference proteome</keyword>
<accession>A0AAQ3XFE5</accession>
<organism evidence="4 5">
    <name type="scientific">Paspalum notatum var. saurae</name>
    <dbReference type="NCBI Taxonomy" id="547442"/>
    <lineage>
        <taxon>Eukaryota</taxon>
        <taxon>Viridiplantae</taxon>
        <taxon>Streptophyta</taxon>
        <taxon>Embryophyta</taxon>
        <taxon>Tracheophyta</taxon>
        <taxon>Spermatophyta</taxon>
        <taxon>Magnoliopsida</taxon>
        <taxon>Liliopsida</taxon>
        <taxon>Poales</taxon>
        <taxon>Poaceae</taxon>
        <taxon>PACMAD clade</taxon>
        <taxon>Panicoideae</taxon>
        <taxon>Andropogonodae</taxon>
        <taxon>Paspaleae</taxon>
        <taxon>Paspalinae</taxon>
        <taxon>Paspalum</taxon>
    </lineage>
</organism>
<comment type="similarity">
    <text evidence="1">Belongs to the protease inhibitor I13 (potato type I serine protease inhibitor) family.</text>
</comment>
<dbReference type="Proteomes" id="UP001341281">
    <property type="component" value="Chromosome 10"/>
</dbReference>
<evidence type="ECO:0000256" key="3">
    <source>
        <dbReference type="ARBA" id="ARBA00022900"/>
    </source>
</evidence>
<evidence type="ECO:0000256" key="2">
    <source>
        <dbReference type="ARBA" id="ARBA00022690"/>
    </source>
</evidence>